<dbReference type="EMBL" id="PVWQ01000005">
    <property type="protein sequence ID" value="RDW81584.1"/>
    <property type="molecule type" value="Genomic_DNA"/>
</dbReference>
<reference evidence="3 4" key="1">
    <citation type="journal article" date="2018" name="IMA Fungus">
        <title>IMA Genome-F 9: Draft genome sequence of Annulohypoxylon stygium, Aspergillus mulundensis, Berkeleyomyces basicola (syn. Thielaviopsis basicola), Ceratocystis smalleyi, two Cercospora beticola strains, Coleophoma cylindrospora, Fusarium fracticaudum, Phialophora cf. hyalina, and Morchella septimelata.</title>
        <authorList>
            <person name="Wingfield B.D."/>
            <person name="Bills G.F."/>
            <person name="Dong Y."/>
            <person name="Huang W."/>
            <person name="Nel W.J."/>
            <person name="Swalarsk-Parry B.S."/>
            <person name="Vaghefi N."/>
            <person name="Wilken P.M."/>
            <person name="An Z."/>
            <person name="de Beer Z.W."/>
            <person name="De Vos L."/>
            <person name="Chen L."/>
            <person name="Duong T.A."/>
            <person name="Gao Y."/>
            <person name="Hammerbacher A."/>
            <person name="Kikkert J.R."/>
            <person name="Li Y."/>
            <person name="Li H."/>
            <person name="Li K."/>
            <person name="Li Q."/>
            <person name="Liu X."/>
            <person name="Ma X."/>
            <person name="Naidoo K."/>
            <person name="Pethybridge S.J."/>
            <person name="Sun J."/>
            <person name="Steenkamp E.T."/>
            <person name="van der Nest M.A."/>
            <person name="van Wyk S."/>
            <person name="Wingfield M.J."/>
            <person name="Xiong C."/>
            <person name="Yue Q."/>
            <person name="Zhang X."/>
        </authorList>
    </citation>
    <scope>NUCLEOTIDE SEQUENCE [LARGE SCALE GENOMIC DNA]</scope>
    <source>
        <strain evidence="3 4">DSM 5745</strain>
    </source>
</reference>
<comment type="caution">
    <text evidence="3">The sequence shown here is derived from an EMBL/GenBank/DDBJ whole genome shotgun (WGS) entry which is preliminary data.</text>
</comment>
<dbReference type="GeneID" id="38115511"/>
<dbReference type="Pfam" id="PF12796">
    <property type="entry name" value="Ank_2"/>
    <property type="match status" value="1"/>
</dbReference>
<dbReference type="InterPro" id="IPR036770">
    <property type="entry name" value="Ankyrin_rpt-contain_sf"/>
</dbReference>
<dbReference type="Pfam" id="PF00023">
    <property type="entry name" value="Ank"/>
    <property type="match status" value="1"/>
</dbReference>
<evidence type="ECO:0000313" key="3">
    <source>
        <dbReference type="EMBL" id="RDW81584.1"/>
    </source>
</evidence>
<dbReference type="OrthoDB" id="366390at2759"/>
<gene>
    <name evidence="3" type="ORF">DSM5745_05141</name>
</gene>
<dbReference type="PANTHER" id="PTHR24123">
    <property type="entry name" value="ANKYRIN REPEAT-CONTAINING"/>
    <property type="match status" value="1"/>
</dbReference>
<keyword evidence="1" id="KW-0677">Repeat</keyword>
<dbReference type="InterPro" id="IPR051165">
    <property type="entry name" value="Multifunctional_ANK_Repeat"/>
</dbReference>
<dbReference type="RefSeq" id="XP_026604637.1">
    <property type="nucleotide sequence ID" value="XM_026747157.1"/>
</dbReference>
<dbReference type="Proteomes" id="UP000256690">
    <property type="component" value="Unassembled WGS sequence"/>
</dbReference>
<accession>A0A3D8S6E8</accession>
<sequence>MSLDSLPNELILRIGELADSQADLLALSRTSRLHHDVLDKLLIPYNIEHTRSNGLHWAVSHNDLKLAKRFLNRPGLNMNLPALERENILANINLTTFARLDHDGLFDPPLYVAINKGHTEMALVLLDNGATPEIDNWRGTTNTMDLAICRGHQDIVRKMTELNVDTTKLVVSPSRRRAQPAQISRIVWAVVHNQPSVLHPLLADISTHHPQELHAHQQAALVTAAHHGYLYSITILLDSGAAIDGTPGQRLRAIDVAISENQPEAVELLLERGSDLRRNQHDLAGAYMRHCRRLRRRARIPGAGVGPQRLDMMSDRVTRALVHGAQRFPEPFPADFERLLRANSL</sequence>
<dbReference type="SMART" id="SM00248">
    <property type="entry name" value="ANK"/>
    <property type="match status" value="5"/>
</dbReference>
<dbReference type="STRING" id="1810919.A0A3D8S6E8"/>
<protein>
    <submittedName>
        <fullName evidence="3">Uncharacterized protein</fullName>
    </submittedName>
</protein>
<keyword evidence="4" id="KW-1185">Reference proteome</keyword>
<keyword evidence="2" id="KW-0040">ANK repeat</keyword>
<organism evidence="3 4">
    <name type="scientific">Aspergillus mulundensis</name>
    <dbReference type="NCBI Taxonomy" id="1810919"/>
    <lineage>
        <taxon>Eukaryota</taxon>
        <taxon>Fungi</taxon>
        <taxon>Dikarya</taxon>
        <taxon>Ascomycota</taxon>
        <taxon>Pezizomycotina</taxon>
        <taxon>Eurotiomycetes</taxon>
        <taxon>Eurotiomycetidae</taxon>
        <taxon>Eurotiales</taxon>
        <taxon>Aspergillaceae</taxon>
        <taxon>Aspergillus</taxon>
        <taxon>Aspergillus subgen. Nidulantes</taxon>
    </lineage>
</organism>
<evidence type="ECO:0000313" key="4">
    <source>
        <dbReference type="Proteomes" id="UP000256690"/>
    </source>
</evidence>
<proteinExistence type="predicted"/>
<dbReference type="InterPro" id="IPR002110">
    <property type="entry name" value="Ankyrin_rpt"/>
</dbReference>
<dbReference type="PANTHER" id="PTHR24123:SF33">
    <property type="entry name" value="PROTEIN HOS4"/>
    <property type="match status" value="1"/>
</dbReference>
<dbReference type="SUPFAM" id="SSF48403">
    <property type="entry name" value="Ankyrin repeat"/>
    <property type="match status" value="1"/>
</dbReference>
<evidence type="ECO:0000256" key="2">
    <source>
        <dbReference type="ARBA" id="ARBA00023043"/>
    </source>
</evidence>
<dbReference type="Gene3D" id="1.25.40.20">
    <property type="entry name" value="Ankyrin repeat-containing domain"/>
    <property type="match status" value="2"/>
</dbReference>
<name>A0A3D8S6E8_9EURO</name>
<dbReference type="AlphaFoldDB" id="A0A3D8S6E8"/>
<evidence type="ECO:0000256" key="1">
    <source>
        <dbReference type="ARBA" id="ARBA00022737"/>
    </source>
</evidence>